<name>A0A853EMY4_9ACTO</name>
<gene>
    <name evidence="2" type="ORF">HZZ05_10120</name>
</gene>
<evidence type="ECO:0000313" key="2">
    <source>
        <dbReference type="EMBL" id="NYS69860.1"/>
    </source>
</evidence>
<reference evidence="2 3" key="1">
    <citation type="submission" date="2020-07" db="EMBL/GenBank/DDBJ databases">
        <title>MOT database genomes.</title>
        <authorList>
            <person name="Joseph S."/>
            <person name="Aduse-Opoku J."/>
            <person name="Hashim A."/>
            <person name="Wade W."/>
            <person name="Curtis M."/>
        </authorList>
    </citation>
    <scope>NUCLEOTIDE SEQUENCE [LARGE SCALE GENOMIC DNA]</scope>
    <source>
        <strain evidence="2 3">WMus004</strain>
    </source>
</reference>
<protein>
    <submittedName>
        <fullName evidence="2">Uncharacterized protein</fullName>
    </submittedName>
</protein>
<feature type="compositionally biased region" description="Low complexity" evidence="1">
    <location>
        <begin position="96"/>
        <end position="106"/>
    </location>
</feature>
<dbReference type="Proteomes" id="UP000572528">
    <property type="component" value="Unassembled WGS sequence"/>
</dbReference>
<organism evidence="2 3">
    <name type="scientific">Actinomyces bowdenii</name>
    <dbReference type="NCBI Taxonomy" id="131109"/>
    <lineage>
        <taxon>Bacteria</taxon>
        <taxon>Bacillati</taxon>
        <taxon>Actinomycetota</taxon>
        <taxon>Actinomycetes</taxon>
        <taxon>Actinomycetales</taxon>
        <taxon>Actinomycetaceae</taxon>
        <taxon>Actinomyces</taxon>
    </lineage>
</organism>
<accession>A0A853EMY4</accession>
<feature type="region of interest" description="Disordered" evidence="1">
    <location>
        <begin position="79"/>
        <end position="138"/>
    </location>
</feature>
<dbReference type="AlphaFoldDB" id="A0A853EMY4"/>
<evidence type="ECO:0000313" key="3">
    <source>
        <dbReference type="Proteomes" id="UP000572528"/>
    </source>
</evidence>
<dbReference type="RefSeq" id="WP_179901119.1">
    <property type="nucleotide sequence ID" value="NZ_JACBXV010000157.1"/>
</dbReference>
<dbReference type="EMBL" id="JACBXV010000157">
    <property type="protein sequence ID" value="NYS69860.1"/>
    <property type="molecule type" value="Genomic_DNA"/>
</dbReference>
<comment type="caution">
    <text evidence="2">The sequence shown here is derived from an EMBL/GenBank/DDBJ whole genome shotgun (WGS) entry which is preliminary data.</text>
</comment>
<sequence length="138" mass="13695">MTLTPFRYAMDEAILSELRAAILHSGMPHECPARTAGMCAGAVSCAVTGRTALTVGELGAIASALGTTGADLMERAECSLADRGPTGGPTGPTGPPAGSGAPDDPSMTVRVPPASCCRPPGARAATKRQPGAPWGGPP</sequence>
<proteinExistence type="predicted"/>
<evidence type="ECO:0000256" key="1">
    <source>
        <dbReference type="SAM" id="MobiDB-lite"/>
    </source>
</evidence>